<proteinExistence type="predicted"/>
<protein>
    <submittedName>
        <fullName evidence="1">Uncharacterized protein</fullName>
    </submittedName>
</protein>
<gene>
    <name evidence="1" type="ORF">S01H4_28994</name>
</gene>
<feature type="non-terminal residue" evidence="1">
    <location>
        <position position="40"/>
    </location>
</feature>
<organism evidence="1">
    <name type="scientific">marine sediment metagenome</name>
    <dbReference type="NCBI Taxonomy" id="412755"/>
    <lineage>
        <taxon>unclassified sequences</taxon>
        <taxon>metagenomes</taxon>
        <taxon>ecological metagenomes</taxon>
    </lineage>
</organism>
<evidence type="ECO:0000313" key="1">
    <source>
        <dbReference type="EMBL" id="GAG75779.1"/>
    </source>
</evidence>
<dbReference type="EMBL" id="BART01014607">
    <property type="protein sequence ID" value="GAG75779.1"/>
    <property type="molecule type" value="Genomic_DNA"/>
</dbReference>
<name>X1A200_9ZZZZ</name>
<reference evidence="1" key="1">
    <citation type="journal article" date="2014" name="Front. Microbiol.">
        <title>High frequency of phylogenetically diverse reductive dehalogenase-homologous genes in deep subseafloor sedimentary metagenomes.</title>
        <authorList>
            <person name="Kawai M."/>
            <person name="Futagami T."/>
            <person name="Toyoda A."/>
            <person name="Takaki Y."/>
            <person name="Nishi S."/>
            <person name="Hori S."/>
            <person name="Arai W."/>
            <person name="Tsubouchi T."/>
            <person name="Morono Y."/>
            <person name="Uchiyama I."/>
            <person name="Ito T."/>
            <person name="Fujiyama A."/>
            <person name="Inagaki F."/>
            <person name="Takami H."/>
        </authorList>
    </citation>
    <scope>NUCLEOTIDE SEQUENCE</scope>
    <source>
        <strain evidence="1">Expedition CK06-06</strain>
    </source>
</reference>
<dbReference type="AlphaFoldDB" id="X1A200"/>
<sequence length="40" mass="4480">MRVVCVFFLGFLDSIGDYIQEDALYFLDSTVASALCVRDS</sequence>
<comment type="caution">
    <text evidence="1">The sequence shown here is derived from an EMBL/GenBank/DDBJ whole genome shotgun (WGS) entry which is preliminary data.</text>
</comment>
<accession>X1A200</accession>